<dbReference type="SUPFAM" id="SSF46689">
    <property type="entry name" value="Homeodomain-like"/>
    <property type="match status" value="1"/>
</dbReference>
<dbReference type="Pfam" id="PF12833">
    <property type="entry name" value="HTH_18"/>
    <property type="match status" value="1"/>
</dbReference>
<dbReference type="Gene3D" id="2.60.120.10">
    <property type="entry name" value="Jelly Rolls"/>
    <property type="match status" value="1"/>
</dbReference>
<dbReference type="InterPro" id="IPR003313">
    <property type="entry name" value="AraC-bd"/>
</dbReference>
<evidence type="ECO:0000313" key="8">
    <source>
        <dbReference type="Proteomes" id="UP000269265"/>
    </source>
</evidence>
<feature type="domain" description="HTH araC/xylS-type" evidence="6">
    <location>
        <begin position="177"/>
        <end position="274"/>
    </location>
</feature>
<protein>
    <submittedName>
        <fullName evidence="7">AraC family transcriptional regulator</fullName>
    </submittedName>
</protein>
<dbReference type="GO" id="GO:0043565">
    <property type="term" value="F:sequence-specific DNA binding"/>
    <property type="evidence" value="ECO:0007669"/>
    <property type="project" value="InterPro"/>
</dbReference>
<dbReference type="CDD" id="cd06124">
    <property type="entry name" value="cupin_NimR-like_N"/>
    <property type="match status" value="1"/>
</dbReference>
<evidence type="ECO:0000256" key="1">
    <source>
        <dbReference type="ARBA" id="ARBA00022491"/>
    </source>
</evidence>
<dbReference type="EMBL" id="RSED01000001">
    <property type="protein sequence ID" value="RRS06219.1"/>
    <property type="molecule type" value="Genomic_DNA"/>
</dbReference>
<dbReference type="RefSeq" id="WP_125241362.1">
    <property type="nucleotide sequence ID" value="NZ_RSED01000001.1"/>
</dbReference>
<gene>
    <name evidence="7" type="ORF">EIP75_01085</name>
</gene>
<proteinExistence type="predicted"/>
<keyword evidence="2" id="KW-0805">Transcription regulation</keyword>
<reference evidence="7 8" key="1">
    <citation type="submission" date="2018-12" db="EMBL/GenBank/DDBJ databases">
        <title>The whole draft genome of Aquabacterium sp. SJQ9.</title>
        <authorList>
            <person name="Sun L."/>
            <person name="Gao X."/>
            <person name="Chen W."/>
            <person name="Huang K."/>
        </authorList>
    </citation>
    <scope>NUCLEOTIDE SEQUENCE [LARGE SCALE GENOMIC DNA]</scope>
    <source>
        <strain evidence="7 8">SJQ9</strain>
    </source>
</reference>
<dbReference type="InterPro" id="IPR014710">
    <property type="entry name" value="RmlC-like_jellyroll"/>
</dbReference>
<evidence type="ECO:0000256" key="2">
    <source>
        <dbReference type="ARBA" id="ARBA00023015"/>
    </source>
</evidence>
<keyword evidence="1" id="KW-0678">Repressor</keyword>
<comment type="caution">
    <text evidence="7">The sequence shown here is derived from an EMBL/GenBank/DDBJ whole genome shotgun (WGS) entry which is preliminary data.</text>
</comment>
<evidence type="ECO:0000256" key="5">
    <source>
        <dbReference type="SAM" id="MobiDB-lite"/>
    </source>
</evidence>
<keyword evidence="4" id="KW-0804">Transcription</keyword>
<organism evidence="7 8">
    <name type="scientific">Aquabacterium soli</name>
    <dbReference type="NCBI Taxonomy" id="2493092"/>
    <lineage>
        <taxon>Bacteria</taxon>
        <taxon>Pseudomonadati</taxon>
        <taxon>Pseudomonadota</taxon>
        <taxon>Betaproteobacteria</taxon>
        <taxon>Burkholderiales</taxon>
        <taxon>Aquabacterium</taxon>
    </lineage>
</organism>
<dbReference type="InterPro" id="IPR011051">
    <property type="entry name" value="RmlC_Cupin_sf"/>
</dbReference>
<dbReference type="GO" id="GO:0003700">
    <property type="term" value="F:DNA-binding transcription factor activity"/>
    <property type="evidence" value="ECO:0007669"/>
    <property type="project" value="InterPro"/>
</dbReference>
<accession>A0A3R8S5T8</accession>
<name>A0A3R8S5T8_9BURK</name>
<dbReference type="PANTHER" id="PTHR11019:SF159">
    <property type="entry name" value="TRANSCRIPTIONAL REGULATOR-RELATED"/>
    <property type="match status" value="1"/>
</dbReference>
<keyword evidence="3" id="KW-0238">DNA-binding</keyword>
<feature type="compositionally biased region" description="Low complexity" evidence="5">
    <location>
        <begin position="8"/>
        <end position="18"/>
    </location>
</feature>
<dbReference type="Proteomes" id="UP000269265">
    <property type="component" value="Unassembled WGS sequence"/>
</dbReference>
<feature type="region of interest" description="Disordered" evidence="5">
    <location>
        <begin position="1"/>
        <end position="25"/>
    </location>
</feature>
<evidence type="ECO:0000256" key="3">
    <source>
        <dbReference type="ARBA" id="ARBA00023125"/>
    </source>
</evidence>
<keyword evidence="8" id="KW-1185">Reference proteome</keyword>
<dbReference type="PROSITE" id="PS01124">
    <property type="entry name" value="HTH_ARAC_FAMILY_2"/>
    <property type="match status" value="1"/>
</dbReference>
<dbReference type="InterPro" id="IPR009057">
    <property type="entry name" value="Homeodomain-like_sf"/>
</dbReference>
<evidence type="ECO:0000256" key="4">
    <source>
        <dbReference type="ARBA" id="ARBA00023163"/>
    </source>
</evidence>
<dbReference type="AlphaFoldDB" id="A0A3R8S5T8"/>
<dbReference type="OrthoDB" id="2536004at2"/>
<dbReference type="Gene3D" id="1.10.10.60">
    <property type="entry name" value="Homeodomain-like"/>
    <property type="match status" value="1"/>
</dbReference>
<evidence type="ECO:0000313" key="7">
    <source>
        <dbReference type="EMBL" id="RRS06219.1"/>
    </source>
</evidence>
<dbReference type="SMART" id="SM00342">
    <property type="entry name" value="HTH_ARAC"/>
    <property type="match status" value="1"/>
</dbReference>
<sequence length="275" mass="29437">MPRNGQNARAPARQPRQRTLPALKEGLPRPVLARVESLPAGSWTAEHSHPWAQLSYAVEGVLQVHTATGQFMAPPERAIWVPPDLPHEVLTAGPAEMRSLYVRADALAGSPLGLACACRVLDISILARELILAVCALPPDYDEHGAPGRLVSVLLDQLDQLPTAALDLPLPTDARLLRLCEALQADPADRRTLAQWGQEIGLTERSMVRLFQQQTGLSVGAWRRRLRLLAALGPLEAGAKVSGVAAGCGYASASAFIAAFCAEFGVTPAQMFARA</sequence>
<dbReference type="InterPro" id="IPR018060">
    <property type="entry name" value="HTH_AraC"/>
</dbReference>
<evidence type="ECO:0000259" key="6">
    <source>
        <dbReference type="PROSITE" id="PS01124"/>
    </source>
</evidence>
<dbReference type="Pfam" id="PF02311">
    <property type="entry name" value="AraC_binding"/>
    <property type="match status" value="1"/>
</dbReference>
<dbReference type="PANTHER" id="PTHR11019">
    <property type="entry name" value="HTH-TYPE TRANSCRIPTIONAL REGULATOR NIMR"/>
    <property type="match status" value="1"/>
</dbReference>
<dbReference type="FunFam" id="1.10.10.60:FF:000132">
    <property type="entry name" value="AraC family transcriptional regulator"/>
    <property type="match status" value="1"/>
</dbReference>
<dbReference type="SUPFAM" id="SSF51182">
    <property type="entry name" value="RmlC-like cupins"/>
    <property type="match status" value="1"/>
</dbReference>